<dbReference type="PATRIC" id="fig|570156.3.peg.2906"/>
<evidence type="ECO:0000313" key="2">
    <source>
        <dbReference type="Proteomes" id="UP000050378"/>
    </source>
</evidence>
<name>A0A0N8HKG4_9GAMM</name>
<dbReference type="AlphaFoldDB" id="A0A0N8HKG4"/>
<dbReference type="InterPro" id="IPR052550">
    <property type="entry name" value="Pyrimidine_5'-ntase_YjjG"/>
</dbReference>
<dbReference type="GO" id="GO:0008253">
    <property type="term" value="F:5'-nucleotidase activity"/>
    <property type="evidence" value="ECO:0007669"/>
    <property type="project" value="UniProtKB-EC"/>
</dbReference>
<dbReference type="CDD" id="cd04305">
    <property type="entry name" value="HAD_Neu5Ac-Pase_like"/>
    <property type="match status" value="1"/>
</dbReference>
<dbReference type="NCBIfam" id="TIGR01509">
    <property type="entry name" value="HAD-SF-IA-v3"/>
    <property type="match status" value="1"/>
</dbReference>
<dbReference type="PANTHER" id="PTHR47478">
    <property type="match status" value="1"/>
</dbReference>
<gene>
    <name evidence="1" type="ORF">AOG27_09195</name>
</gene>
<dbReference type="SFLD" id="SFLDS00003">
    <property type="entry name" value="Haloacid_Dehalogenase"/>
    <property type="match status" value="1"/>
</dbReference>
<protein>
    <submittedName>
        <fullName evidence="1">DUMP phosphatase</fullName>
        <ecNumber evidence="1">3.1.3.5</ecNumber>
    </submittedName>
</protein>
<dbReference type="Gene3D" id="1.10.150.240">
    <property type="entry name" value="Putative phosphatase, domain 2"/>
    <property type="match status" value="1"/>
</dbReference>
<organism evidence="1 2">
    <name type="scientific">Pseudoalteromonas lipolytica</name>
    <dbReference type="NCBI Taxonomy" id="570156"/>
    <lineage>
        <taxon>Bacteria</taxon>
        <taxon>Pseudomonadati</taxon>
        <taxon>Pseudomonadota</taxon>
        <taxon>Gammaproteobacteria</taxon>
        <taxon>Alteromonadales</taxon>
        <taxon>Pseudoalteromonadaceae</taxon>
        <taxon>Pseudoalteromonas</taxon>
    </lineage>
</organism>
<dbReference type="Gene3D" id="3.40.50.1000">
    <property type="entry name" value="HAD superfamily/HAD-like"/>
    <property type="match status" value="1"/>
</dbReference>
<dbReference type="PANTHER" id="PTHR47478:SF1">
    <property type="entry name" value="PYRIMIDINE 5'-NUCLEOTIDASE YJJG"/>
    <property type="match status" value="1"/>
</dbReference>
<dbReference type="STRING" id="570156.AOG27_09195"/>
<evidence type="ECO:0000313" key="1">
    <source>
        <dbReference type="EMBL" id="KPM83808.1"/>
    </source>
</evidence>
<dbReference type="EC" id="3.1.3.5" evidence="1"/>
<keyword evidence="1" id="KW-0378">Hydrolase</keyword>
<comment type="caution">
    <text evidence="1">The sequence shown here is derived from an EMBL/GenBank/DDBJ whole genome shotgun (WGS) entry which is preliminary data.</text>
</comment>
<dbReference type="SUPFAM" id="SSF56784">
    <property type="entry name" value="HAD-like"/>
    <property type="match status" value="1"/>
</dbReference>
<dbReference type="Proteomes" id="UP000050378">
    <property type="component" value="Unassembled WGS sequence"/>
</dbReference>
<dbReference type="NCBIfam" id="NF006976">
    <property type="entry name" value="PRK09449.1"/>
    <property type="match status" value="1"/>
</dbReference>
<sequence>MKYSHVLFDADETLFSFNAFEGLKVMFAHYGVEFTESDYHHYQATNKPLWVAYQKHEITASKLQITRFTEWANKLDVPAKELNDGFLDAMASICVPLPGAVDLLTKLKPHAKLGIITNGFAKLQQKRLEHTGLQDMFDWLVISELVGKAKPAPEIFQHTFQLMGNPPKEQILMVGDTAASDILGGHNVGIDTCWLQHPGVELPEDIKPTYQINQLVELEAILGL</sequence>
<dbReference type="InterPro" id="IPR011951">
    <property type="entry name" value="HAD-SF_hydro_IA_YjjG/PynA"/>
</dbReference>
<dbReference type="SFLD" id="SFLDG01135">
    <property type="entry name" value="C1.5.6:_HAD__Beta-PGM__Phospha"/>
    <property type="match status" value="1"/>
</dbReference>
<dbReference type="OrthoDB" id="148966at2"/>
<dbReference type="NCBIfam" id="TIGR02254">
    <property type="entry name" value="YjjG_YfnB"/>
    <property type="match status" value="1"/>
</dbReference>
<dbReference type="InterPro" id="IPR036412">
    <property type="entry name" value="HAD-like_sf"/>
</dbReference>
<dbReference type="RefSeq" id="WP_054552724.1">
    <property type="nucleotide sequence ID" value="NZ_LJTC01000005.1"/>
</dbReference>
<dbReference type="InterPro" id="IPR006439">
    <property type="entry name" value="HAD-SF_hydro_IA"/>
</dbReference>
<dbReference type="EMBL" id="LJTC01000005">
    <property type="protein sequence ID" value="KPM83808.1"/>
    <property type="molecule type" value="Genomic_DNA"/>
</dbReference>
<dbReference type="NCBIfam" id="TIGR01549">
    <property type="entry name" value="HAD-SF-IA-v1"/>
    <property type="match status" value="1"/>
</dbReference>
<reference evidence="1 2" key="1">
    <citation type="submission" date="2015-09" db="EMBL/GenBank/DDBJ databases">
        <title>Draft Genome Sequence of Pseudoalteromonas lipolytica UCD-48B.</title>
        <authorList>
            <person name="Krusor M."/>
            <person name="Coil D.A."/>
            <person name="Lang J.M."/>
            <person name="Eisen J.A."/>
            <person name="Alexiev A."/>
        </authorList>
    </citation>
    <scope>NUCLEOTIDE SEQUENCE [LARGE SCALE GENOMIC DNA]</scope>
    <source>
        <strain evidence="1 2">UCD-48B</strain>
    </source>
</reference>
<dbReference type="SFLD" id="SFLDG01129">
    <property type="entry name" value="C1.5:_HAD__Beta-PGM__Phosphata"/>
    <property type="match status" value="1"/>
</dbReference>
<proteinExistence type="predicted"/>
<dbReference type="Pfam" id="PF00702">
    <property type="entry name" value="Hydrolase"/>
    <property type="match status" value="1"/>
</dbReference>
<dbReference type="PRINTS" id="PR00413">
    <property type="entry name" value="HADHALOGNASE"/>
</dbReference>
<accession>A0A0N8HKG4</accession>
<dbReference type="InterPro" id="IPR023198">
    <property type="entry name" value="PGP-like_dom2"/>
</dbReference>
<dbReference type="InterPro" id="IPR023214">
    <property type="entry name" value="HAD_sf"/>
</dbReference>